<organism evidence="8 9">
    <name type="scientific">Aureobasidium pullulans</name>
    <name type="common">Black yeast</name>
    <name type="synonym">Pullularia pullulans</name>
    <dbReference type="NCBI Taxonomy" id="5580"/>
    <lineage>
        <taxon>Eukaryota</taxon>
        <taxon>Fungi</taxon>
        <taxon>Dikarya</taxon>
        <taxon>Ascomycota</taxon>
        <taxon>Pezizomycotina</taxon>
        <taxon>Dothideomycetes</taxon>
        <taxon>Dothideomycetidae</taxon>
        <taxon>Dothideales</taxon>
        <taxon>Saccotheciaceae</taxon>
        <taxon>Aureobasidium</taxon>
    </lineage>
</organism>
<feature type="non-terminal residue" evidence="8">
    <location>
        <position position="1"/>
    </location>
</feature>
<proteinExistence type="inferred from homology"/>
<keyword evidence="8" id="KW-0675">Receptor</keyword>
<dbReference type="GO" id="GO:0046872">
    <property type="term" value="F:metal ion binding"/>
    <property type="evidence" value="ECO:0007669"/>
    <property type="project" value="UniProtKB-KW"/>
</dbReference>
<feature type="binding site" evidence="6">
    <location>
        <position position="336"/>
    </location>
    <ligand>
        <name>Zn(2+)</name>
        <dbReference type="ChEBI" id="CHEBI:29105"/>
    </ligand>
</feature>
<dbReference type="EMBL" id="QZAV01000303">
    <property type="protein sequence ID" value="THX30501.1"/>
    <property type="molecule type" value="Genomic_DNA"/>
</dbReference>
<evidence type="ECO:0000313" key="9">
    <source>
        <dbReference type="Proteomes" id="UP000308953"/>
    </source>
</evidence>
<dbReference type="PANTHER" id="PTHR20855">
    <property type="entry name" value="ADIPOR/PROGESTIN RECEPTOR-RELATED"/>
    <property type="match status" value="1"/>
</dbReference>
<keyword evidence="6" id="KW-0862">Zinc</keyword>
<name>A0A4S9E8Q9_AURPU</name>
<feature type="transmembrane region" description="Helical" evidence="7">
    <location>
        <begin position="234"/>
        <end position="254"/>
    </location>
</feature>
<protein>
    <submittedName>
        <fullName evidence="8">MPR-typeG-protein-coupled receptor</fullName>
    </submittedName>
</protein>
<evidence type="ECO:0000256" key="5">
    <source>
        <dbReference type="ARBA" id="ARBA00023136"/>
    </source>
</evidence>
<sequence length="365" mass="40940">YVWLTTASRSLNFAAQLLLISTLHPYFSYIPPNMEKTTENTPIVSSGEDVGNGRLLTFDEIPSWQKCVCPYRKERCKEDKTDTFQDTTSIFAQDTACSIGIMKLVIFIHGNQIEMKADLDSVNIHSHSIGAIIFSIILPLHFYITLYQTVPEAQPIDGVVLLRMFSTASNLSMIVQWLKLTLNSFHTVGNHSQHIHGIYNRVDCCGIVLLMWGASLASIHFAFICNSHLRSLHWFLSSASASGCITFILGPMFIKPAHRTARALTYLSLGLFAIVFIVHGIYIYGFMMQRKRLALEWMGLMALFNFLGCTAYAFRFPEAKFPGRFDLVGHSHQIMHVAVLIAGLVHYHGLSQAFLETRGGALHAC</sequence>
<dbReference type="GO" id="GO:0038023">
    <property type="term" value="F:signaling receptor activity"/>
    <property type="evidence" value="ECO:0007669"/>
    <property type="project" value="TreeGrafter"/>
</dbReference>
<feature type="binding site" evidence="6">
    <location>
        <position position="186"/>
    </location>
    <ligand>
        <name>Zn(2+)</name>
        <dbReference type="ChEBI" id="CHEBI:29105"/>
    </ligand>
</feature>
<accession>A0A4S9E8Q9</accession>
<feature type="transmembrane region" description="Helical" evidence="7">
    <location>
        <begin position="129"/>
        <end position="147"/>
    </location>
</feature>
<feature type="transmembrane region" description="Helical" evidence="7">
    <location>
        <begin position="334"/>
        <end position="350"/>
    </location>
</feature>
<dbReference type="GO" id="GO:0016020">
    <property type="term" value="C:membrane"/>
    <property type="evidence" value="ECO:0007669"/>
    <property type="project" value="UniProtKB-SubCell"/>
</dbReference>
<evidence type="ECO:0000313" key="8">
    <source>
        <dbReference type="EMBL" id="THX30501.1"/>
    </source>
</evidence>
<feature type="transmembrane region" description="Helical" evidence="7">
    <location>
        <begin position="266"/>
        <end position="287"/>
    </location>
</feature>
<evidence type="ECO:0000256" key="2">
    <source>
        <dbReference type="ARBA" id="ARBA00007018"/>
    </source>
</evidence>
<keyword evidence="4 7" id="KW-1133">Transmembrane helix</keyword>
<comment type="subcellular location">
    <subcellularLocation>
        <location evidence="1">Membrane</location>
        <topology evidence="1">Multi-pass membrane protein</topology>
    </subcellularLocation>
</comment>
<keyword evidence="5 7" id="KW-0472">Membrane</keyword>
<comment type="caution">
    <text evidence="8">The sequence shown here is derived from an EMBL/GenBank/DDBJ whole genome shotgun (WGS) entry which is preliminary data.</text>
</comment>
<dbReference type="InterPro" id="IPR004254">
    <property type="entry name" value="AdipoR/HlyIII-related"/>
</dbReference>
<evidence type="ECO:0000256" key="3">
    <source>
        <dbReference type="ARBA" id="ARBA00022692"/>
    </source>
</evidence>
<dbReference type="Pfam" id="PF03006">
    <property type="entry name" value="HlyIII"/>
    <property type="match status" value="1"/>
</dbReference>
<evidence type="ECO:0000256" key="7">
    <source>
        <dbReference type="SAM" id="Phobius"/>
    </source>
</evidence>
<gene>
    <name evidence="8" type="ORF">D6D10_08613</name>
</gene>
<dbReference type="GO" id="GO:0006882">
    <property type="term" value="P:intracellular zinc ion homeostasis"/>
    <property type="evidence" value="ECO:0007669"/>
    <property type="project" value="TreeGrafter"/>
</dbReference>
<feature type="transmembrane region" description="Helical" evidence="7">
    <location>
        <begin position="159"/>
        <end position="178"/>
    </location>
</feature>
<feature type="transmembrane region" description="Helical" evidence="7">
    <location>
        <begin position="198"/>
        <end position="222"/>
    </location>
</feature>
<evidence type="ECO:0000256" key="1">
    <source>
        <dbReference type="ARBA" id="ARBA00004141"/>
    </source>
</evidence>
<keyword evidence="3 7" id="KW-0812">Transmembrane</keyword>
<feature type="transmembrane region" description="Helical" evidence="7">
    <location>
        <begin position="294"/>
        <end position="314"/>
    </location>
</feature>
<keyword evidence="6" id="KW-0479">Metal-binding</keyword>
<dbReference type="Proteomes" id="UP000308953">
    <property type="component" value="Unassembled WGS sequence"/>
</dbReference>
<comment type="similarity">
    <text evidence="2">Belongs to the ADIPOR family.</text>
</comment>
<feature type="binding site" evidence="6">
    <location>
        <position position="332"/>
    </location>
    <ligand>
        <name>Zn(2+)</name>
        <dbReference type="ChEBI" id="CHEBI:29105"/>
    </ligand>
</feature>
<evidence type="ECO:0000256" key="4">
    <source>
        <dbReference type="ARBA" id="ARBA00022989"/>
    </source>
</evidence>
<reference evidence="8 9" key="1">
    <citation type="submission" date="2018-10" db="EMBL/GenBank/DDBJ databases">
        <title>Fifty Aureobasidium pullulans genomes reveal a recombining polyextremotolerant generalist.</title>
        <authorList>
            <person name="Gostincar C."/>
            <person name="Turk M."/>
            <person name="Zajc J."/>
            <person name="Gunde-Cimerman N."/>
        </authorList>
    </citation>
    <scope>NUCLEOTIDE SEQUENCE [LARGE SCALE GENOMIC DNA]</scope>
    <source>
        <strain evidence="8 9">EXF-9785</strain>
    </source>
</reference>
<dbReference type="AlphaFoldDB" id="A0A4S9E8Q9"/>
<dbReference type="PANTHER" id="PTHR20855:SF52">
    <property type="entry name" value="ADIPONECTIN RECEPTOR PROTEIN"/>
    <property type="match status" value="1"/>
</dbReference>
<evidence type="ECO:0000256" key="6">
    <source>
        <dbReference type="PIRSR" id="PIRSR604254-1"/>
    </source>
</evidence>